<feature type="domain" description="Choline/carnitine acyltransferase" evidence="2">
    <location>
        <begin position="19"/>
        <end position="117"/>
    </location>
</feature>
<accession>A0A2G9SJ99</accession>
<comment type="similarity">
    <text evidence="1">Belongs to the carnitine/choline acetyltransferase family.</text>
</comment>
<dbReference type="GO" id="GO:0005777">
    <property type="term" value="C:peroxisome"/>
    <property type="evidence" value="ECO:0007669"/>
    <property type="project" value="TreeGrafter"/>
</dbReference>
<dbReference type="PANTHER" id="PTHR22589">
    <property type="entry name" value="CARNITINE O-ACYLTRANSFERASE"/>
    <property type="match status" value="1"/>
</dbReference>
<evidence type="ECO:0000313" key="3">
    <source>
        <dbReference type="EMBL" id="PIO40142.1"/>
    </source>
</evidence>
<name>A0A2G9SJ99_AQUCT</name>
<protein>
    <recommendedName>
        <fullName evidence="2">Choline/carnitine acyltransferase domain-containing protein</fullName>
    </recommendedName>
</protein>
<dbReference type="Pfam" id="PF00755">
    <property type="entry name" value="Carn_acyltransf"/>
    <property type="match status" value="1"/>
</dbReference>
<sequence>MVMYIPLGSISTMYLFFQVLQGQSIDGTILALKMLCITTGLALPTLLMDTSYAVSSHWKLFTGQVASPMACVICYGPLVPDGYSVCFAPSQESITVCVSAFDCCQETDAERLSDSLHVALRDMHSFIVQCRPGEE</sequence>
<organism evidence="3">
    <name type="scientific">Aquarana catesbeiana</name>
    <name type="common">American bullfrog</name>
    <name type="synonym">Rana catesbeiana</name>
    <dbReference type="NCBI Taxonomy" id="8400"/>
    <lineage>
        <taxon>Eukaryota</taxon>
        <taxon>Metazoa</taxon>
        <taxon>Chordata</taxon>
        <taxon>Craniata</taxon>
        <taxon>Vertebrata</taxon>
        <taxon>Euteleostomi</taxon>
        <taxon>Amphibia</taxon>
        <taxon>Batrachia</taxon>
        <taxon>Anura</taxon>
        <taxon>Neobatrachia</taxon>
        <taxon>Ranoidea</taxon>
        <taxon>Ranidae</taxon>
        <taxon>Aquarana</taxon>
    </lineage>
</organism>
<evidence type="ECO:0000256" key="1">
    <source>
        <dbReference type="ARBA" id="ARBA00005232"/>
    </source>
</evidence>
<dbReference type="InterPro" id="IPR000542">
    <property type="entry name" value="Carn_acyl_trans"/>
</dbReference>
<dbReference type="Gene3D" id="3.30.559.10">
    <property type="entry name" value="Chloramphenicol acetyltransferase-like domain"/>
    <property type="match status" value="1"/>
</dbReference>
<reference evidence="3" key="1">
    <citation type="submission" date="2017-08" db="EMBL/GenBank/DDBJ databases">
        <title>Assembly of the North American Bullfrog Genome.</title>
        <authorList>
            <person name="Warren R.L."/>
            <person name="Vandervalk B.P."/>
            <person name="Kucuk E."/>
            <person name="Birol I."/>
            <person name="Helbing C."/>
            <person name="Pandoh P."/>
            <person name="Behsaz B."/>
            <person name="Mohamadi H."/>
            <person name="Chu J."/>
            <person name="Jackman S."/>
            <person name="Hammond S.A."/>
            <person name="Veldhoen N."/>
            <person name="Kirk H."/>
            <person name="Zhao Y."/>
            <person name="Coope R."/>
            <person name="Pleasance S."/>
            <person name="Moore R."/>
            <person name="Holt R."/>
        </authorList>
    </citation>
    <scope>NUCLEOTIDE SEQUENCE</scope>
    <source>
        <strain evidence="3">Bruno</strain>
        <tissue evidence="3">Liver</tissue>
    </source>
</reference>
<gene>
    <name evidence="3" type="ORF">AB205_0211470</name>
</gene>
<dbReference type="GO" id="GO:0004092">
    <property type="term" value="F:carnitine O-acetyltransferase activity"/>
    <property type="evidence" value="ECO:0007669"/>
    <property type="project" value="TreeGrafter"/>
</dbReference>
<evidence type="ECO:0000259" key="2">
    <source>
        <dbReference type="Pfam" id="PF00755"/>
    </source>
</evidence>
<dbReference type="InterPro" id="IPR039551">
    <property type="entry name" value="Cho/carn_acyl_trans"/>
</dbReference>
<dbReference type="OrthoDB" id="240216at2759"/>
<dbReference type="SUPFAM" id="SSF52777">
    <property type="entry name" value="CoA-dependent acyltransferases"/>
    <property type="match status" value="1"/>
</dbReference>
<dbReference type="GO" id="GO:0019254">
    <property type="term" value="P:carnitine metabolic process, CoA-linked"/>
    <property type="evidence" value="ECO:0007669"/>
    <property type="project" value="TreeGrafter"/>
</dbReference>
<dbReference type="AlphaFoldDB" id="A0A2G9SJ99"/>
<dbReference type="EMBL" id="KV924454">
    <property type="protein sequence ID" value="PIO40142.1"/>
    <property type="molecule type" value="Genomic_DNA"/>
</dbReference>
<dbReference type="InterPro" id="IPR023213">
    <property type="entry name" value="CAT-like_dom_sf"/>
</dbReference>
<dbReference type="PANTHER" id="PTHR22589:SF47">
    <property type="entry name" value="CHOLINE_CARNITINE ACYLTRANSFERASE DOMAIN-CONTAINING PROTEIN"/>
    <property type="match status" value="1"/>
</dbReference>
<proteinExistence type="inferred from homology"/>